<dbReference type="PANTHER" id="PTHR30273:SF2">
    <property type="entry name" value="PROTEIN FECR"/>
    <property type="match status" value="1"/>
</dbReference>
<sequence>MDKGTLLLLLEKFRQGVCSPEEEALLYKWMDALEADDTLPALSANEMAQYKRNMQHHIWPAPISRYRRIGLKLTRVAAVIIPLAVTGYFAQRYVSRGHQLPHTTIVWQTVTNNSGQLKKITLPDQSVAIAGPYSTIQFPAHFPDDARPIKITEGKAFFDVVKDTRPFSVVDNSGVRTTVLGTSFTIEASNNLHISRIAVATGKVQVAREGATTAVLGPSQRLTFREQSIEKDSVATADILAWTNGKIVLRNATLQELLLTIQHQYGITATTTLDVNQGNYNLHIPASMTLQEVLEVVERISYKPKIHFTMDKGQVHVESKHQ</sequence>
<keyword evidence="3" id="KW-1185">Reference proteome</keyword>
<comment type="caution">
    <text evidence="2">The sequence shown here is derived from an EMBL/GenBank/DDBJ whole genome shotgun (WGS) entry which is preliminary data.</text>
</comment>
<accession>A0ABS7GK88</accession>
<proteinExistence type="predicted"/>
<protein>
    <submittedName>
        <fullName evidence="2">FecR domain-containing protein</fullName>
    </submittedName>
</protein>
<dbReference type="Pfam" id="PF04773">
    <property type="entry name" value="FecR"/>
    <property type="match status" value="1"/>
</dbReference>
<evidence type="ECO:0000259" key="1">
    <source>
        <dbReference type="Pfam" id="PF04773"/>
    </source>
</evidence>
<gene>
    <name evidence="2" type="ORF">K1Y79_27615</name>
</gene>
<dbReference type="PANTHER" id="PTHR30273">
    <property type="entry name" value="PERIPLASMIC SIGNAL SENSOR AND SIGMA FACTOR ACTIVATOR FECR-RELATED"/>
    <property type="match status" value="1"/>
</dbReference>
<reference evidence="2 3" key="1">
    <citation type="submission" date="2021-08" db="EMBL/GenBank/DDBJ databases">
        <title>The genome sequence of Chitinophaga sp. B61.</title>
        <authorList>
            <person name="Zhang X."/>
        </authorList>
    </citation>
    <scope>NUCLEOTIDE SEQUENCE [LARGE SCALE GENOMIC DNA]</scope>
    <source>
        <strain evidence="2 3">B61</strain>
    </source>
</reference>
<dbReference type="Gene3D" id="2.60.120.1440">
    <property type="match status" value="1"/>
</dbReference>
<evidence type="ECO:0000313" key="2">
    <source>
        <dbReference type="EMBL" id="MBW8688136.1"/>
    </source>
</evidence>
<dbReference type="EMBL" id="JAICCF010000006">
    <property type="protein sequence ID" value="MBW8688136.1"/>
    <property type="molecule type" value="Genomic_DNA"/>
</dbReference>
<dbReference type="InterPro" id="IPR012373">
    <property type="entry name" value="Ferrdict_sens_TM"/>
</dbReference>
<evidence type="ECO:0000313" key="3">
    <source>
        <dbReference type="Proteomes" id="UP000812961"/>
    </source>
</evidence>
<dbReference type="RefSeq" id="WP_220253456.1">
    <property type="nucleotide sequence ID" value="NZ_JAICCF010000006.1"/>
</dbReference>
<dbReference type="Proteomes" id="UP000812961">
    <property type="component" value="Unassembled WGS sequence"/>
</dbReference>
<dbReference type="InterPro" id="IPR006860">
    <property type="entry name" value="FecR"/>
</dbReference>
<dbReference type="Gene3D" id="3.55.50.30">
    <property type="match status" value="1"/>
</dbReference>
<organism evidence="2 3">
    <name type="scientific">Chitinophaga rhizophila</name>
    <dbReference type="NCBI Taxonomy" id="2866212"/>
    <lineage>
        <taxon>Bacteria</taxon>
        <taxon>Pseudomonadati</taxon>
        <taxon>Bacteroidota</taxon>
        <taxon>Chitinophagia</taxon>
        <taxon>Chitinophagales</taxon>
        <taxon>Chitinophagaceae</taxon>
        <taxon>Chitinophaga</taxon>
    </lineage>
</organism>
<name>A0ABS7GK88_9BACT</name>
<feature type="domain" description="FecR protein" evidence="1">
    <location>
        <begin position="110"/>
        <end position="205"/>
    </location>
</feature>
<dbReference type="PIRSF" id="PIRSF018266">
    <property type="entry name" value="FecR"/>
    <property type="match status" value="1"/>
</dbReference>